<dbReference type="AlphaFoldDB" id="A0AA41QDC3"/>
<proteinExistence type="predicted"/>
<evidence type="ECO:0000313" key="1">
    <source>
        <dbReference type="EMBL" id="MCF4120069.1"/>
    </source>
</evidence>
<protein>
    <submittedName>
        <fullName evidence="1">Uncharacterized protein</fullName>
    </submittedName>
</protein>
<name>A0AA41QDC3_9MICO</name>
<organism evidence="1 2">
    <name type="scientific">Antribacter soli</name>
    <dbReference type="NCBI Taxonomy" id="2910976"/>
    <lineage>
        <taxon>Bacteria</taxon>
        <taxon>Bacillati</taxon>
        <taxon>Actinomycetota</taxon>
        <taxon>Actinomycetes</taxon>
        <taxon>Micrococcales</taxon>
        <taxon>Promicromonosporaceae</taxon>
        <taxon>Antribacter</taxon>
    </lineage>
</organism>
<sequence length="80" mass="8679">MASPQDGEAFRVDASTDESMEDGTWGRVFFLDDVTDSDLAVDAVRVALDEGGAPAGAYIAVCRHTVDDEVERLGRIEIEF</sequence>
<dbReference type="RefSeq" id="WP_236087781.1">
    <property type="nucleotide sequence ID" value="NZ_JAKGSG010000012.1"/>
</dbReference>
<evidence type="ECO:0000313" key="2">
    <source>
        <dbReference type="Proteomes" id="UP001165405"/>
    </source>
</evidence>
<reference evidence="1" key="1">
    <citation type="submission" date="2022-01" db="EMBL/GenBank/DDBJ databases">
        <title>Antribacter sp. nov., isolated from Guizhou of China.</title>
        <authorList>
            <person name="Chengliang C."/>
            <person name="Ya Z."/>
        </authorList>
    </citation>
    <scope>NUCLEOTIDE SEQUENCE</scope>
    <source>
        <strain evidence="1">KLBMP 9083</strain>
    </source>
</reference>
<dbReference type="EMBL" id="JAKGSG010000012">
    <property type="protein sequence ID" value="MCF4120069.1"/>
    <property type="molecule type" value="Genomic_DNA"/>
</dbReference>
<gene>
    <name evidence="1" type="ORF">L1785_03675</name>
</gene>
<accession>A0AA41QDC3</accession>
<dbReference type="Proteomes" id="UP001165405">
    <property type="component" value="Unassembled WGS sequence"/>
</dbReference>
<comment type="caution">
    <text evidence="1">The sequence shown here is derived from an EMBL/GenBank/DDBJ whole genome shotgun (WGS) entry which is preliminary data.</text>
</comment>
<keyword evidence="2" id="KW-1185">Reference proteome</keyword>